<keyword evidence="7 16" id="KW-0808">Transferase</keyword>
<dbReference type="Pfam" id="PF00171">
    <property type="entry name" value="Aldedh"/>
    <property type="match status" value="1"/>
</dbReference>
<dbReference type="CDD" id="cd07079">
    <property type="entry name" value="ALDH_F18-19_ProA-GPR"/>
    <property type="match status" value="1"/>
</dbReference>
<comment type="similarity">
    <text evidence="3 16">In the C-terminal section; belongs to the gamma-glutamyl phosphate reductase family.</text>
</comment>
<dbReference type="PROSITE" id="PS01223">
    <property type="entry name" value="PROA"/>
    <property type="match status" value="1"/>
</dbReference>
<dbReference type="HAMAP" id="MF_00456">
    <property type="entry name" value="ProB"/>
    <property type="match status" value="1"/>
</dbReference>
<keyword evidence="5 16" id="KW-0028">Amino-acid biosynthesis</keyword>
<keyword evidence="13" id="KW-0511">Multifunctional enzyme</keyword>
<dbReference type="GO" id="GO:0055129">
    <property type="term" value="P:L-proline biosynthetic process"/>
    <property type="evidence" value="ECO:0007669"/>
    <property type="project" value="UniProtKB-UniRule"/>
</dbReference>
<evidence type="ECO:0000256" key="8">
    <source>
        <dbReference type="ARBA" id="ARBA00022741"/>
    </source>
</evidence>
<dbReference type="SUPFAM" id="SSF53720">
    <property type="entry name" value="ALDH-like"/>
    <property type="match status" value="1"/>
</dbReference>
<evidence type="ECO:0000256" key="5">
    <source>
        <dbReference type="ARBA" id="ARBA00022605"/>
    </source>
</evidence>
<feature type="domain" description="Aspartate/glutamate/uridylate kinase" evidence="18">
    <location>
        <begin position="101"/>
        <end position="356"/>
    </location>
</feature>
<comment type="similarity">
    <text evidence="4 16">In the N-terminal section; belongs to the glutamate 5-kinase family.</text>
</comment>
<keyword evidence="11 16" id="KW-0521">NADP</keyword>
<evidence type="ECO:0000256" key="15">
    <source>
        <dbReference type="ARBA" id="ARBA00049141"/>
    </source>
</evidence>
<evidence type="ECO:0000256" key="2">
    <source>
        <dbReference type="ARBA" id="ARBA00005185"/>
    </source>
</evidence>
<dbReference type="PRINTS" id="PR00474">
    <property type="entry name" value="GLU5KINASE"/>
</dbReference>
<evidence type="ECO:0000313" key="19">
    <source>
        <dbReference type="EMBL" id="CAI9738771.1"/>
    </source>
</evidence>
<keyword evidence="9 16" id="KW-0418">Kinase</keyword>
<evidence type="ECO:0000256" key="12">
    <source>
        <dbReference type="ARBA" id="ARBA00023002"/>
    </source>
</evidence>
<sequence length="814" mass="89270">MSFDILATVDSQGSLILRVQEIHKKDLNMYTRKLSSAVCLQQAFVRRLSTARQVYPENSTRQYVSPVCRSYIQHITKRNLTLSGARCAGSFLYRQDLLHAKRVVVKLGSAVITRDDECGIALGRLASIVEQVSELQNQGKEVLMVTSGAVAYGKQKLQQEILMSMSMRQTMTLANYESKSKSLIEPRACAATGQSGLMSLYEQMFIQYGVRTAQVLVTKPDFSNEESRKNLHSTLSELIRLNIIPILNANDAVAPPPEQDKDLSGVISLKDNDSLAARLAVEMDSDILILMSDVNGLYTSPPGTEGSRLVHTFSPTTDNTSVVFEGKSRVGLGGMESKVKAATWAVQNGVSVVICNGTEEKALLNIIKGKQVGTFFTTAQVTGTPVELQAMQAREGSRLLQTITPKERADIIYRLANSLIDRKDEILQANRKDVLEAEMTGLSAPMIARLKLTKEKLNVLAGGLRQIAATSEDIVGRVIRHSNIADGLDLKQITVPVGVLLVIFESRPDALPQVAALAIASANGLLLKGGKEASNSNKLLQELVQDALEPYVPKETVSLVSRREDIEDLMTLDEYIDLVIPRGSNELVSKIQDMSKGIPVLGHSEGVCHVYIDKDADPEKVIDIVKDSKCDYPAACNAMETLLIHRQLFRSDLFDKIFEMFKMENVKVHAGPRLTSLLKFGPSPAVRMNMEYSCLECAVEIVDDVDDAISHIHKYGSAHTESILTKNAAVAERFLKTVDSACVFHNISTRFSDGYRFGLGAEVGISTSRIHARGPVGVEGLLTTKWVLRGEGQTVSDFSTGKLSYAHESIPVKE</sequence>
<dbReference type="Gene3D" id="3.40.309.10">
    <property type="entry name" value="Aldehyde Dehydrogenase, Chain A, domain 2"/>
    <property type="match status" value="1"/>
</dbReference>
<dbReference type="FunFam" id="3.40.1160.10:FF:000032">
    <property type="entry name" value="Delta-1-pyrroline-5-carboxylate synthase"/>
    <property type="match status" value="1"/>
</dbReference>
<gene>
    <name evidence="19" type="ORF">OCTVUL_1B000396</name>
</gene>
<dbReference type="PIRSF" id="PIRSF036429">
    <property type="entry name" value="P5C_syn"/>
    <property type="match status" value="1"/>
</dbReference>
<dbReference type="NCBIfam" id="TIGR01092">
    <property type="entry name" value="P5CS"/>
    <property type="match status" value="1"/>
</dbReference>
<dbReference type="Gene3D" id="3.40.1160.10">
    <property type="entry name" value="Acetylglutamate kinase-like"/>
    <property type="match status" value="1"/>
</dbReference>
<dbReference type="HAMAP" id="MF_00412">
    <property type="entry name" value="ProA"/>
    <property type="match status" value="1"/>
</dbReference>
<dbReference type="PANTHER" id="PTHR11063:SF8">
    <property type="entry name" value="DELTA-1-PYRROLINE-5-CARBOXYLATE SYNTHASE"/>
    <property type="match status" value="1"/>
</dbReference>
<dbReference type="PROSITE" id="PS00902">
    <property type="entry name" value="GLUTAMATE_5_KINASE"/>
    <property type="match status" value="1"/>
</dbReference>
<evidence type="ECO:0000256" key="16">
    <source>
        <dbReference type="PIRNR" id="PIRNR036429"/>
    </source>
</evidence>
<evidence type="ECO:0000256" key="11">
    <source>
        <dbReference type="ARBA" id="ARBA00022857"/>
    </source>
</evidence>
<organism evidence="19 20">
    <name type="scientific">Octopus vulgaris</name>
    <name type="common">Common octopus</name>
    <dbReference type="NCBI Taxonomy" id="6645"/>
    <lineage>
        <taxon>Eukaryota</taxon>
        <taxon>Metazoa</taxon>
        <taxon>Spiralia</taxon>
        <taxon>Lophotrochozoa</taxon>
        <taxon>Mollusca</taxon>
        <taxon>Cephalopoda</taxon>
        <taxon>Coleoidea</taxon>
        <taxon>Octopodiformes</taxon>
        <taxon>Octopoda</taxon>
        <taxon>Incirrata</taxon>
        <taxon>Octopodidae</taxon>
        <taxon>Octopus</taxon>
    </lineage>
</organism>
<keyword evidence="12 16" id="KW-0560">Oxidoreductase</keyword>
<evidence type="ECO:0000256" key="9">
    <source>
        <dbReference type="ARBA" id="ARBA00022777"/>
    </source>
</evidence>
<comment type="pathway">
    <text evidence="2 16">Amino-acid biosynthesis; L-proline biosynthesis; L-glutamate 5-semialdehyde from L-glutamate: step 1/2.</text>
</comment>
<dbReference type="FunFam" id="3.40.309.10:FF:000011">
    <property type="entry name" value="Delta-1-pyrroline-5-carboxylate synthase"/>
    <property type="match status" value="1"/>
</dbReference>
<dbReference type="Gene3D" id="3.40.605.10">
    <property type="entry name" value="Aldehyde Dehydrogenase, Chain A, domain 1"/>
    <property type="match status" value="1"/>
</dbReference>
<dbReference type="EC" id="1.2.1.41" evidence="16"/>
<protein>
    <recommendedName>
        <fullName evidence="16">Delta-1-pyrroline-5-carboxylate synthase</fullName>
    </recommendedName>
    <domain>
        <recommendedName>
            <fullName evidence="16">Glutamate 5-kinase</fullName>
            <shortName evidence="16">GK</shortName>
            <ecNumber evidence="16">2.7.2.11</ecNumber>
        </recommendedName>
        <alternativeName>
            <fullName evidence="16">Gamma-glutamyl kinase</fullName>
        </alternativeName>
    </domain>
    <domain>
        <recommendedName>
            <fullName evidence="16">Gamma-glutamyl phosphate reductase</fullName>
            <shortName evidence="16">GPR</shortName>
            <ecNumber evidence="16">1.2.1.41</ecNumber>
        </recommendedName>
        <alternativeName>
            <fullName evidence="16">Glutamate-5-semialdehyde dehydrogenase</fullName>
        </alternativeName>
        <alternativeName>
            <fullName evidence="16">Glutamyl-gamma-semialdehyde dehydrogenase</fullName>
        </alternativeName>
    </domain>
</protein>
<dbReference type="InterPro" id="IPR005766">
    <property type="entry name" value="P5_carboxy_syn"/>
</dbReference>
<evidence type="ECO:0000256" key="14">
    <source>
        <dbReference type="ARBA" id="ARBA00049024"/>
    </source>
</evidence>
<accession>A0AA36FH07</accession>
<dbReference type="CDD" id="cd04256">
    <property type="entry name" value="AAK_P5CS_ProBA"/>
    <property type="match status" value="1"/>
</dbReference>
<proteinExistence type="inferred from homology"/>
<evidence type="ECO:0000256" key="13">
    <source>
        <dbReference type="ARBA" id="ARBA00023268"/>
    </source>
</evidence>
<dbReference type="InterPro" id="IPR036393">
    <property type="entry name" value="AceGlu_kinase-like_sf"/>
</dbReference>
<dbReference type="GO" id="GO:0004349">
    <property type="term" value="F:glutamate 5-kinase activity"/>
    <property type="evidence" value="ECO:0007669"/>
    <property type="project" value="UniProtKB-UniRule"/>
</dbReference>
<reference evidence="19" key="1">
    <citation type="submission" date="2023-08" db="EMBL/GenBank/DDBJ databases">
        <authorList>
            <person name="Alioto T."/>
            <person name="Alioto T."/>
            <person name="Gomez Garrido J."/>
        </authorList>
    </citation>
    <scope>NUCLEOTIDE SEQUENCE</scope>
</reference>
<dbReference type="SUPFAM" id="SSF53633">
    <property type="entry name" value="Carbamate kinase-like"/>
    <property type="match status" value="1"/>
</dbReference>
<dbReference type="EC" id="2.7.2.11" evidence="16"/>
<comment type="catalytic activity">
    <reaction evidence="14 16">
        <text>L-glutamate 5-semialdehyde + phosphate + NADP(+) = L-glutamyl 5-phosphate + NADPH + H(+)</text>
        <dbReference type="Rhea" id="RHEA:19541"/>
        <dbReference type="ChEBI" id="CHEBI:15378"/>
        <dbReference type="ChEBI" id="CHEBI:43474"/>
        <dbReference type="ChEBI" id="CHEBI:57783"/>
        <dbReference type="ChEBI" id="CHEBI:58066"/>
        <dbReference type="ChEBI" id="CHEBI:58274"/>
        <dbReference type="ChEBI" id="CHEBI:58349"/>
        <dbReference type="EC" id="1.2.1.41"/>
    </reaction>
</comment>
<dbReference type="InterPro" id="IPR001057">
    <property type="entry name" value="Glu/AcGlu_kinase"/>
</dbReference>
<evidence type="ECO:0000259" key="18">
    <source>
        <dbReference type="Pfam" id="PF00696"/>
    </source>
</evidence>
<dbReference type="InterPro" id="IPR015590">
    <property type="entry name" value="Aldehyde_DH_dom"/>
</dbReference>
<keyword evidence="8 16" id="KW-0547">Nucleotide-binding</keyword>
<dbReference type="NCBIfam" id="TIGR00407">
    <property type="entry name" value="proA"/>
    <property type="match status" value="1"/>
</dbReference>
<dbReference type="EMBL" id="OX597835">
    <property type="protein sequence ID" value="CAI9738771.1"/>
    <property type="molecule type" value="Genomic_DNA"/>
</dbReference>
<dbReference type="NCBIfam" id="NF001221">
    <property type="entry name" value="PRK00197.1"/>
    <property type="match status" value="1"/>
</dbReference>
<dbReference type="InterPro" id="IPR016163">
    <property type="entry name" value="Ald_DH_C"/>
</dbReference>
<evidence type="ECO:0000313" key="20">
    <source>
        <dbReference type="Proteomes" id="UP001162480"/>
    </source>
</evidence>
<evidence type="ECO:0000256" key="1">
    <source>
        <dbReference type="ARBA" id="ARBA00004985"/>
    </source>
</evidence>
<comment type="pathway">
    <text evidence="1 16">Amino-acid biosynthesis; L-proline biosynthesis; L-glutamate 5-semialdehyde from L-glutamate: step 2/2.</text>
</comment>
<dbReference type="Proteomes" id="UP001162480">
    <property type="component" value="Chromosome 22"/>
</dbReference>
<dbReference type="Pfam" id="PF00696">
    <property type="entry name" value="AA_kinase"/>
    <property type="match status" value="1"/>
</dbReference>
<evidence type="ECO:0000256" key="6">
    <source>
        <dbReference type="ARBA" id="ARBA00022650"/>
    </source>
</evidence>
<dbReference type="GO" id="GO:0005524">
    <property type="term" value="F:ATP binding"/>
    <property type="evidence" value="ECO:0007669"/>
    <property type="project" value="UniProtKB-UniRule"/>
</dbReference>
<feature type="domain" description="Aldehyde dehydrogenase" evidence="17">
    <location>
        <begin position="375"/>
        <end position="675"/>
    </location>
</feature>
<dbReference type="InterPro" id="IPR016161">
    <property type="entry name" value="Ald_DH/histidinol_DH"/>
</dbReference>
<dbReference type="InterPro" id="IPR000965">
    <property type="entry name" value="GPR_dom"/>
</dbReference>
<evidence type="ECO:0000256" key="10">
    <source>
        <dbReference type="ARBA" id="ARBA00022840"/>
    </source>
</evidence>
<evidence type="ECO:0000259" key="17">
    <source>
        <dbReference type="Pfam" id="PF00171"/>
    </source>
</evidence>
<dbReference type="PANTHER" id="PTHR11063">
    <property type="entry name" value="GLUTAMATE SEMIALDEHYDE DEHYDROGENASE"/>
    <property type="match status" value="1"/>
</dbReference>
<comment type="catalytic activity">
    <reaction evidence="15 16">
        <text>L-glutamate + ATP = L-glutamyl 5-phosphate + ADP</text>
        <dbReference type="Rhea" id="RHEA:14877"/>
        <dbReference type="ChEBI" id="CHEBI:29985"/>
        <dbReference type="ChEBI" id="CHEBI:30616"/>
        <dbReference type="ChEBI" id="CHEBI:58274"/>
        <dbReference type="ChEBI" id="CHEBI:456216"/>
        <dbReference type="EC" id="2.7.2.11"/>
    </reaction>
</comment>
<evidence type="ECO:0000256" key="4">
    <source>
        <dbReference type="ARBA" id="ARBA00009302"/>
    </source>
</evidence>
<dbReference type="GO" id="GO:0004350">
    <property type="term" value="F:glutamate-5-semialdehyde dehydrogenase activity"/>
    <property type="evidence" value="ECO:0007669"/>
    <property type="project" value="UniProtKB-UniRule"/>
</dbReference>
<dbReference type="InterPro" id="IPR001048">
    <property type="entry name" value="Asp/Glu/Uridylate_kinase"/>
</dbReference>
<dbReference type="InterPro" id="IPR041744">
    <property type="entry name" value="G5K_ProBA"/>
</dbReference>
<evidence type="ECO:0000256" key="3">
    <source>
        <dbReference type="ARBA" id="ARBA00006300"/>
    </source>
</evidence>
<dbReference type="InterPro" id="IPR016162">
    <property type="entry name" value="Ald_DH_N"/>
</dbReference>
<dbReference type="NCBIfam" id="TIGR01027">
    <property type="entry name" value="proB"/>
    <property type="match status" value="1"/>
</dbReference>
<dbReference type="GO" id="GO:0005739">
    <property type="term" value="C:mitochondrion"/>
    <property type="evidence" value="ECO:0007669"/>
    <property type="project" value="UniProtKB-UniRule"/>
</dbReference>
<dbReference type="InterPro" id="IPR005715">
    <property type="entry name" value="Glu_5kinase/COase_Synthase"/>
</dbReference>
<name>A0AA36FH07_OCTVU</name>
<dbReference type="AlphaFoldDB" id="A0AA36FH07"/>
<keyword evidence="20" id="KW-1185">Reference proteome</keyword>
<dbReference type="InterPro" id="IPR019797">
    <property type="entry name" value="Glutamate_5-kinase_CS"/>
</dbReference>
<keyword evidence="10 16" id="KW-0067">ATP-binding</keyword>
<dbReference type="InterPro" id="IPR020593">
    <property type="entry name" value="G-glutamylP_reductase_CS"/>
</dbReference>
<keyword evidence="6 16" id="KW-0641">Proline biosynthesis</keyword>
<evidence type="ECO:0000256" key="7">
    <source>
        <dbReference type="ARBA" id="ARBA00022679"/>
    </source>
</evidence>